<reference evidence="1 2" key="1">
    <citation type="submission" date="2013-12" db="EMBL/GenBank/DDBJ databases">
        <title>Ecological redundancy of diverse viral populations within a natural community.</title>
        <authorList>
            <person name="Gregory A.C."/>
            <person name="LaButti K."/>
            <person name="Copeland A."/>
            <person name="Woyke T."/>
            <person name="Sullivan M.B."/>
        </authorList>
    </citation>
    <scope>NUCLEOTIDE SEQUENCE [LARGE SCALE GENOMIC DNA]</scope>
    <source>
        <strain evidence="1">Syn7803C8</strain>
    </source>
</reference>
<keyword evidence="2" id="KW-1185">Reference proteome</keyword>
<protein>
    <submittedName>
        <fullName evidence="1">Uncharacterized protein</fullName>
    </submittedName>
</protein>
<proteinExistence type="predicted"/>
<evidence type="ECO:0000313" key="2">
    <source>
        <dbReference type="Proteomes" id="UP000185321"/>
    </source>
</evidence>
<accession>A0A0E3F5X2</accession>
<dbReference type="EMBL" id="KJ019058">
    <property type="protein sequence ID" value="AIX21596.1"/>
    <property type="molecule type" value="Genomic_DNA"/>
</dbReference>
<dbReference type="SUPFAM" id="SSF53448">
    <property type="entry name" value="Nucleotide-diphospho-sugar transferases"/>
    <property type="match status" value="1"/>
</dbReference>
<dbReference type="InterPro" id="IPR029044">
    <property type="entry name" value="Nucleotide-diphossugar_trans"/>
</dbReference>
<sequence>MAAPVVKILTPAYMGQVTTQYMHSLIEFIPYAMSNGINVTFETMPNCSLISLGRNVMQSRALRDPTWTHLMWIDSDIRFPKEAIISMLFDDKPIMGGFYPKKSLPIDMASSPMPGGEETEQLFETDYVATGFMLIKREVIEKMQDSYPERKFFYQGSDEYYDLYAPYIDEDSPNRLFLTEDYAFCRLARKIGYKSYMSKRFTLGHIGVYEFNWNTEQNLSQAYIQKYAQPKQKLEKVEGDSEDYNKLDDLPQ</sequence>
<evidence type="ECO:0000313" key="1">
    <source>
        <dbReference type="EMBL" id="AIX21596.1"/>
    </source>
</evidence>
<dbReference type="Proteomes" id="UP000185321">
    <property type="component" value="Segment"/>
</dbReference>
<gene>
    <name evidence="1" type="ORF">Syn7803C8_272</name>
</gene>
<organism evidence="1 2">
    <name type="scientific">Synechococcus phage ACG-2014f_Syn7803C8</name>
    <dbReference type="NCBI Taxonomy" id="2790336"/>
    <lineage>
        <taxon>Viruses</taxon>
        <taxon>Duplodnaviria</taxon>
        <taxon>Heunggongvirae</taxon>
        <taxon>Uroviricota</taxon>
        <taxon>Caudoviricetes</taxon>
        <taxon>Pantevenvirales</taxon>
        <taxon>Kyanoviridae</taxon>
        <taxon>Atlauavirus</taxon>
        <taxon>Atlauavirus tusconc8</taxon>
    </lineage>
</organism>
<name>A0A0E3F5X2_9CAUD</name>